<evidence type="ECO:0000259" key="4">
    <source>
        <dbReference type="Pfam" id="PF22624"/>
    </source>
</evidence>
<dbReference type="PANTHER" id="PTHR12215:SF10">
    <property type="entry name" value="L-AMINOADIPATE-SEMIALDEHYDE DEHYDROGENASE-PHOSPHOPANTETHEINYL TRANSFERASE"/>
    <property type="match status" value="1"/>
</dbReference>
<dbReference type="InterPro" id="IPR008278">
    <property type="entry name" value="4-PPantetheinyl_Trfase_dom"/>
</dbReference>
<dbReference type="SUPFAM" id="SSF56214">
    <property type="entry name" value="4'-phosphopantetheinyl transferase"/>
    <property type="match status" value="2"/>
</dbReference>
<dbReference type="PANTHER" id="PTHR12215">
    <property type="entry name" value="PHOSPHOPANTETHEINE TRANSFERASE"/>
    <property type="match status" value="1"/>
</dbReference>
<dbReference type="InterPro" id="IPR050559">
    <property type="entry name" value="P-Pant_transferase_sf"/>
</dbReference>
<feature type="domain" description="4'-phosphopantetheinyl transferase" evidence="3">
    <location>
        <begin position="138"/>
        <end position="239"/>
    </location>
</feature>
<evidence type="ECO:0000256" key="1">
    <source>
        <dbReference type="ARBA" id="ARBA00010990"/>
    </source>
</evidence>
<dbReference type="Gene3D" id="3.90.470.20">
    <property type="entry name" value="4'-phosphopantetheinyl transferase domain"/>
    <property type="match status" value="2"/>
</dbReference>
<dbReference type="GO" id="GO:0019878">
    <property type="term" value="P:lysine biosynthetic process via aminoadipic acid"/>
    <property type="evidence" value="ECO:0007669"/>
    <property type="project" value="TreeGrafter"/>
</dbReference>
<evidence type="ECO:0008006" key="7">
    <source>
        <dbReference type="Google" id="ProtNLM"/>
    </source>
</evidence>
<comment type="caution">
    <text evidence="5">The sequence shown here is derived from an EMBL/GenBank/DDBJ whole genome shotgun (WGS) entry which is preliminary data.</text>
</comment>
<dbReference type="AlphaFoldDB" id="A0A8J3D2L8"/>
<name>A0A8J3D2L8_9BACT</name>
<keyword evidence="6" id="KW-1185">Reference proteome</keyword>
<dbReference type="GO" id="GO:0000287">
    <property type="term" value="F:magnesium ion binding"/>
    <property type="evidence" value="ECO:0007669"/>
    <property type="project" value="InterPro"/>
</dbReference>
<accession>A0A8J3D2L8</accession>
<dbReference type="GO" id="GO:0008897">
    <property type="term" value="F:holo-[acyl-carrier-protein] synthase activity"/>
    <property type="evidence" value="ECO:0007669"/>
    <property type="project" value="InterPro"/>
</dbReference>
<dbReference type="RefSeq" id="WP_374757952.1">
    <property type="nucleotide sequence ID" value="NZ_BMXF01000001.1"/>
</dbReference>
<gene>
    <name evidence="5" type="ORF">GCM10007390_14170</name>
</gene>
<evidence type="ECO:0000313" key="5">
    <source>
        <dbReference type="EMBL" id="GHB61486.1"/>
    </source>
</evidence>
<evidence type="ECO:0000259" key="3">
    <source>
        <dbReference type="Pfam" id="PF01648"/>
    </source>
</evidence>
<protein>
    <recommendedName>
        <fullName evidence="7">4'-phosphopantetheinyl transferase</fullName>
    </recommendedName>
</protein>
<dbReference type="InterPro" id="IPR037143">
    <property type="entry name" value="4-PPantetheinyl_Trfase_dom_sf"/>
</dbReference>
<keyword evidence="2" id="KW-0808">Transferase</keyword>
<reference evidence="5 6" key="1">
    <citation type="journal article" date="2014" name="Int. J. Syst. Evol. Microbiol.">
        <title>Complete genome sequence of Corynebacterium casei LMG S-19264T (=DSM 44701T), isolated from a smear-ripened cheese.</title>
        <authorList>
            <consortium name="US DOE Joint Genome Institute (JGI-PGF)"/>
            <person name="Walter F."/>
            <person name="Albersmeier A."/>
            <person name="Kalinowski J."/>
            <person name="Ruckert C."/>
        </authorList>
    </citation>
    <scope>NUCLEOTIDE SEQUENCE [LARGE SCALE GENOMIC DNA]</scope>
    <source>
        <strain evidence="5 6">KCTC 12866</strain>
    </source>
</reference>
<dbReference type="Pfam" id="PF22624">
    <property type="entry name" value="AASDHPPT_N"/>
    <property type="match status" value="1"/>
</dbReference>
<dbReference type="InterPro" id="IPR055066">
    <property type="entry name" value="AASDHPPT_N"/>
</dbReference>
<dbReference type="GO" id="GO:0005829">
    <property type="term" value="C:cytosol"/>
    <property type="evidence" value="ECO:0007669"/>
    <property type="project" value="TreeGrafter"/>
</dbReference>
<sequence>MSTSGTNLHAQQAPSSIVCKNYGRVKWHDWRRCLYTDDIAVFRFYYAEDAIPPDWPVLLHTDEIERGGRYHRKDDRLRSLYTRSLLRALVGRYTNQNPLAIHLTKGLRNKPELSDSLGWHVNATHSGNWILLAIGKYSVGIDVEEIKPDFAFTEMIPISFSAQEQEYIEADGKSTVRFYELWTRKEAIVKAIGRGIDEAFSQVPALTGTHTWKTTLLEAAQDWIIDSFHVAEEYPAAIAYNRYPKNIRFYTLDHGIFPSPDRR</sequence>
<dbReference type="Pfam" id="PF01648">
    <property type="entry name" value="ACPS"/>
    <property type="match status" value="1"/>
</dbReference>
<evidence type="ECO:0000256" key="2">
    <source>
        <dbReference type="ARBA" id="ARBA00022679"/>
    </source>
</evidence>
<dbReference type="Proteomes" id="UP000598271">
    <property type="component" value="Unassembled WGS sequence"/>
</dbReference>
<feature type="domain" description="4'-phosphopantetheinyl transferase N-terminal" evidence="4">
    <location>
        <begin position="58"/>
        <end position="133"/>
    </location>
</feature>
<comment type="similarity">
    <text evidence="1">Belongs to the P-Pant transferase superfamily. Gsp/Sfp/HetI/AcpT family.</text>
</comment>
<dbReference type="EMBL" id="BMXF01000001">
    <property type="protein sequence ID" value="GHB61486.1"/>
    <property type="molecule type" value="Genomic_DNA"/>
</dbReference>
<proteinExistence type="inferred from homology"/>
<organism evidence="5 6">
    <name type="scientific">Persicitalea jodogahamensis</name>
    <dbReference type="NCBI Taxonomy" id="402147"/>
    <lineage>
        <taxon>Bacteria</taxon>
        <taxon>Pseudomonadati</taxon>
        <taxon>Bacteroidota</taxon>
        <taxon>Cytophagia</taxon>
        <taxon>Cytophagales</taxon>
        <taxon>Spirosomataceae</taxon>
        <taxon>Persicitalea</taxon>
    </lineage>
</organism>
<evidence type="ECO:0000313" key="6">
    <source>
        <dbReference type="Proteomes" id="UP000598271"/>
    </source>
</evidence>